<keyword evidence="4" id="KW-1185">Reference proteome</keyword>
<feature type="domain" description="Solute-binding protein family 3/N-terminal" evidence="2">
    <location>
        <begin position="4"/>
        <end position="208"/>
    </location>
</feature>
<evidence type="ECO:0000313" key="3">
    <source>
        <dbReference type="EMBL" id="MCT7376732.1"/>
    </source>
</evidence>
<name>A0ABT2LQA3_9HYPH</name>
<dbReference type="Proteomes" id="UP001320831">
    <property type="component" value="Unassembled WGS sequence"/>
</dbReference>
<dbReference type="EMBL" id="JAOCZP010000005">
    <property type="protein sequence ID" value="MCT7376732.1"/>
    <property type="molecule type" value="Genomic_DNA"/>
</dbReference>
<evidence type="ECO:0000259" key="2">
    <source>
        <dbReference type="SMART" id="SM00062"/>
    </source>
</evidence>
<dbReference type="SUPFAM" id="SSF53850">
    <property type="entry name" value="Periplasmic binding protein-like II"/>
    <property type="match status" value="1"/>
</dbReference>
<dbReference type="InterPro" id="IPR001638">
    <property type="entry name" value="Solute-binding_3/MltF_N"/>
</dbReference>
<organism evidence="3 4">
    <name type="scientific">Chelativorans salis</name>
    <dbReference type="NCBI Taxonomy" id="2978478"/>
    <lineage>
        <taxon>Bacteria</taxon>
        <taxon>Pseudomonadati</taxon>
        <taxon>Pseudomonadota</taxon>
        <taxon>Alphaproteobacteria</taxon>
        <taxon>Hyphomicrobiales</taxon>
        <taxon>Phyllobacteriaceae</taxon>
        <taxon>Chelativorans</taxon>
    </lineage>
</organism>
<reference evidence="3 4" key="1">
    <citation type="submission" date="2022-09" db="EMBL/GenBank/DDBJ databases">
        <title>Chelativorans salina sp. nov., a novel slightly halophilic bacterium isolated from a saline lake sediment enrichment.</title>
        <authorList>
            <person name="Gao L."/>
            <person name="Fang B.-Z."/>
            <person name="Li W.-J."/>
        </authorList>
    </citation>
    <scope>NUCLEOTIDE SEQUENCE [LARGE SCALE GENOMIC DNA]</scope>
    <source>
        <strain evidence="3 4">EGI FJ00035</strain>
    </source>
</reference>
<comment type="caution">
    <text evidence="3">The sequence shown here is derived from an EMBL/GenBank/DDBJ whole genome shotgun (WGS) entry which is preliminary data.</text>
</comment>
<evidence type="ECO:0000313" key="4">
    <source>
        <dbReference type="Proteomes" id="UP001320831"/>
    </source>
</evidence>
<dbReference type="PANTHER" id="PTHR35936">
    <property type="entry name" value="MEMBRANE-BOUND LYTIC MUREIN TRANSGLYCOSYLASE F"/>
    <property type="match status" value="1"/>
</dbReference>
<protein>
    <submittedName>
        <fullName evidence="3">Transporter substrate-binding domain-containing protein</fullName>
    </submittedName>
</protein>
<dbReference type="Gene3D" id="3.40.190.10">
    <property type="entry name" value="Periplasmic binding protein-like II"/>
    <property type="match status" value="2"/>
</dbReference>
<proteinExistence type="predicted"/>
<dbReference type="SMART" id="SM00062">
    <property type="entry name" value="PBPb"/>
    <property type="match status" value="1"/>
</dbReference>
<dbReference type="Pfam" id="PF00497">
    <property type="entry name" value="SBP_bac_3"/>
    <property type="match status" value="1"/>
</dbReference>
<dbReference type="RefSeq" id="WP_260904894.1">
    <property type="nucleotide sequence ID" value="NZ_JAOCZP010000005.1"/>
</dbReference>
<dbReference type="PANTHER" id="PTHR35936:SF17">
    <property type="entry name" value="ARGININE-BINDING EXTRACELLULAR PROTEIN ARTP"/>
    <property type="match status" value="1"/>
</dbReference>
<sequence length="214" mass="23307">MRRGEADEKPSGITVELAHELGRRLGLPVHFRHYDKAEAVSDGAGHDEWDICFLAVDPKRAEKIAFSDPYVLIEGAFLVRKDSPAKTPDDVDRQQVKIGAVKGSAYELHLSRTGKGGRLTRFLSLSEAIAALERGEIDGLAGVRQAMQRVANSHSDFQLMPEAFMTIQQAVGVSAKKQTAARYVRAFVKEMKASGFVKEALARNGHAGVVVPPA</sequence>
<keyword evidence="1" id="KW-0732">Signal</keyword>
<accession>A0ABT2LQA3</accession>
<gene>
    <name evidence="3" type="ORF">N5A92_17000</name>
</gene>
<evidence type="ECO:0000256" key="1">
    <source>
        <dbReference type="ARBA" id="ARBA00022729"/>
    </source>
</evidence>